<dbReference type="CDD" id="cd16917">
    <property type="entry name" value="HATPase_UhpB-NarQ-NarX-like"/>
    <property type="match status" value="1"/>
</dbReference>
<feature type="domain" description="Histidine kinase" evidence="11">
    <location>
        <begin position="195"/>
        <end position="381"/>
    </location>
</feature>
<dbReference type="InterPro" id="IPR003594">
    <property type="entry name" value="HATPase_dom"/>
</dbReference>
<dbReference type="InterPro" id="IPR036890">
    <property type="entry name" value="HATPase_C_sf"/>
</dbReference>
<dbReference type="Pfam" id="PF02518">
    <property type="entry name" value="HATPase_c"/>
    <property type="match status" value="1"/>
</dbReference>
<dbReference type="RefSeq" id="WP_109983104.1">
    <property type="nucleotide sequence ID" value="NZ_QGTD01000004.1"/>
</dbReference>
<evidence type="ECO:0000256" key="8">
    <source>
        <dbReference type="ARBA" id="ARBA00023012"/>
    </source>
</evidence>
<evidence type="ECO:0000313" key="12">
    <source>
        <dbReference type="EMBL" id="PWU69681.1"/>
    </source>
</evidence>
<dbReference type="InterPro" id="IPR011712">
    <property type="entry name" value="Sig_transdc_His_kin_sub3_dim/P"/>
</dbReference>
<feature type="transmembrane region" description="Helical" evidence="10">
    <location>
        <begin position="104"/>
        <end position="123"/>
    </location>
</feature>
<keyword evidence="7" id="KW-0067">ATP-binding</keyword>
<feature type="transmembrane region" description="Helical" evidence="10">
    <location>
        <begin position="135"/>
        <end position="152"/>
    </location>
</feature>
<dbReference type="GO" id="GO:0016020">
    <property type="term" value="C:membrane"/>
    <property type="evidence" value="ECO:0007669"/>
    <property type="project" value="InterPro"/>
</dbReference>
<dbReference type="SMART" id="SM00387">
    <property type="entry name" value="HATPase_c"/>
    <property type="match status" value="1"/>
</dbReference>
<keyword evidence="6" id="KW-0418">Kinase</keyword>
<dbReference type="AlphaFoldDB" id="A0A317L1G4"/>
<organism evidence="12 13">
    <name type="scientific">Gracilibacillus dipsosauri</name>
    <dbReference type="NCBI Taxonomy" id="178340"/>
    <lineage>
        <taxon>Bacteria</taxon>
        <taxon>Bacillati</taxon>
        <taxon>Bacillota</taxon>
        <taxon>Bacilli</taxon>
        <taxon>Bacillales</taxon>
        <taxon>Bacillaceae</taxon>
        <taxon>Gracilibacillus</taxon>
    </lineage>
</organism>
<comment type="caution">
    <text evidence="12">The sequence shown here is derived from an EMBL/GenBank/DDBJ whole genome shotgun (WGS) entry which is preliminary data.</text>
</comment>
<keyword evidence="10" id="KW-0812">Transmembrane</keyword>
<name>A0A317L1G4_9BACI</name>
<gene>
    <name evidence="12" type="ORF">DLJ74_01785</name>
</gene>
<evidence type="ECO:0000256" key="5">
    <source>
        <dbReference type="ARBA" id="ARBA00022741"/>
    </source>
</evidence>
<dbReference type="Gene3D" id="3.30.565.10">
    <property type="entry name" value="Histidine kinase-like ATPase, C-terminal domain"/>
    <property type="match status" value="1"/>
</dbReference>
<comment type="catalytic activity">
    <reaction evidence="1">
        <text>ATP + protein L-histidine = ADP + protein N-phospho-L-histidine.</text>
        <dbReference type="EC" id="2.7.13.3"/>
    </reaction>
</comment>
<dbReference type="Gene3D" id="1.20.5.1930">
    <property type="match status" value="1"/>
</dbReference>
<dbReference type="PANTHER" id="PTHR24421">
    <property type="entry name" value="NITRATE/NITRITE SENSOR PROTEIN NARX-RELATED"/>
    <property type="match status" value="1"/>
</dbReference>
<protein>
    <recommendedName>
        <fullName evidence="2">histidine kinase</fullName>
        <ecNumber evidence="2">2.7.13.3</ecNumber>
    </recommendedName>
</protein>
<keyword evidence="8" id="KW-0902">Two-component regulatory system</keyword>
<dbReference type="Proteomes" id="UP000245624">
    <property type="component" value="Unassembled WGS sequence"/>
</dbReference>
<keyword evidence="5" id="KW-0547">Nucleotide-binding</keyword>
<dbReference type="InterPro" id="IPR005467">
    <property type="entry name" value="His_kinase_dom"/>
</dbReference>
<dbReference type="PANTHER" id="PTHR24421:SF10">
    <property type="entry name" value="NITRATE_NITRITE SENSOR PROTEIN NARQ"/>
    <property type="match status" value="1"/>
</dbReference>
<evidence type="ECO:0000256" key="2">
    <source>
        <dbReference type="ARBA" id="ARBA00012438"/>
    </source>
</evidence>
<keyword evidence="13" id="KW-1185">Reference proteome</keyword>
<feature type="transmembrane region" description="Helical" evidence="10">
    <location>
        <begin position="64"/>
        <end position="84"/>
    </location>
</feature>
<evidence type="ECO:0000256" key="7">
    <source>
        <dbReference type="ARBA" id="ARBA00022840"/>
    </source>
</evidence>
<dbReference type="GO" id="GO:0005524">
    <property type="term" value="F:ATP binding"/>
    <property type="evidence" value="ECO:0007669"/>
    <property type="project" value="UniProtKB-KW"/>
</dbReference>
<evidence type="ECO:0000313" key="13">
    <source>
        <dbReference type="Proteomes" id="UP000245624"/>
    </source>
</evidence>
<keyword evidence="10" id="KW-1133">Transmembrane helix</keyword>
<feature type="transmembrane region" description="Helical" evidence="10">
    <location>
        <begin position="12"/>
        <end position="28"/>
    </location>
</feature>
<dbReference type="SUPFAM" id="SSF55874">
    <property type="entry name" value="ATPase domain of HSP90 chaperone/DNA topoisomerase II/histidine kinase"/>
    <property type="match status" value="1"/>
</dbReference>
<proteinExistence type="predicted"/>
<dbReference type="InterPro" id="IPR050482">
    <property type="entry name" value="Sensor_HK_TwoCompSys"/>
</dbReference>
<keyword evidence="10" id="KW-0472">Membrane</keyword>
<sequence>MEQTFEKNMSHFFTGVFLVLIPLFILDRQHHLELLYTLVGFYTFVQIVRDYIWKLSLEDTKGILFLCFQLLIVSIIISVDQSFISQVYLLVLIGEVVFHHPLKVSIPFAATGYITFVVGKWIAFGFPSFQEISFIIPRITEFLVVFLFSYMVSKSVKQKQMLEEAYEKIKASSLKLEENVIISERRRFAREMHDTIGHSFSTSLIGLQAVIALLETNKAEAKEMLQKIRGNLDKGLQEVRQSVHYLQESHFFIDFETAVRALLNETVEQTSVIIDQDLQIEEEWMKPAQEIVIYRALQEGLNNGIRHGGADRFFLIIKTEENLLHFRLEDNGSGIEKTKVEKGFGLTAMEERVKEIGGSFQMDYDNRRTGLALIIVLPREQVNFGEM</sequence>
<keyword evidence="4" id="KW-0808">Transferase</keyword>
<evidence type="ECO:0000256" key="9">
    <source>
        <dbReference type="SAM" id="Coils"/>
    </source>
</evidence>
<evidence type="ECO:0000256" key="10">
    <source>
        <dbReference type="SAM" id="Phobius"/>
    </source>
</evidence>
<dbReference type="EMBL" id="QGTD01000004">
    <property type="protein sequence ID" value="PWU69681.1"/>
    <property type="molecule type" value="Genomic_DNA"/>
</dbReference>
<feature type="transmembrane region" description="Helical" evidence="10">
    <location>
        <begin position="34"/>
        <end position="52"/>
    </location>
</feature>
<evidence type="ECO:0000256" key="6">
    <source>
        <dbReference type="ARBA" id="ARBA00022777"/>
    </source>
</evidence>
<dbReference type="OrthoDB" id="199946at2"/>
<accession>A0A317L1G4</accession>
<dbReference type="GO" id="GO:0000155">
    <property type="term" value="F:phosphorelay sensor kinase activity"/>
    <property type="evidence" value="ECO:0007669"/>
    <property type="project" value="InterPro"/>
</dbReference>
<feature type="coiled-coil region" evidence="9">
    <location>
        <begin position="211"/>
        <end position="238"/>
    </location>
</feature>
<keyword evidence="9" id="KW-0175">Coiled coil</keyword>
<keyword evidence="3" id="KW-0597">Phosphoprotein</keyword>
<reference evidence="12 13" key="1">
    <citation type="submission" date="2018-05" db="EMBL/GenBank/DDBJ databases">
        <title>Genomic analysis of Gracilibacillus dipsosauri DD1 reveals novel features of a salt-tolerant amylase.</title>
        <authorList>
            <person name="Deutch C.E."/>
            <person name="Yang S."/>
        </authorList>
    </citation>
    <scope>NUCLEOTIDE SEQUENCE [LARGE SCALE GENOMIC DNA]</scope>
    <source>
        <strain evidence="12 13">DD1</strain>
    </source>
</reference>
<dbReference type="GO" id="GO:0046983">
    <property type="term" value="F:protein dimerization activity"/>
    <property type="evidence" value="ECO:0007669"/>
    <property type="project" value="InterPro"/>
</dbReference>
<evidence type="ECO:0000259" key="11">
    <source>
        <dbReference type="PROSITE" id="PS50109"/>
    </source>
</evidence>
<dbReference type="Pfam" id="PF07730">
    <property type="entry name" value="HisKA_3"/>
    <property type="match status" value="1"/>
</dbReference>
<dbReference type="EC" id="2.7.13.3" evidence="2"/>
<evidence type="ECO:0000256" key="3">
    <source>
        <dbReference type="ARBA" id="ARBA00022553"/>
    </source>
</evidence>
<evidence type="ECO:0000256" key="1">
    <source>
        <dbReference type="ARBA" id="ARBA00000085"/>
    </source>
</evidence>
<dbReference type="PROSITE" id="PS50109">
    <property type="entry name" value="HIS_KIN"/>
    <property type="match status" value="1"/>
</dbReference>
<evidence type="ECO:0000256" key="4">
    <source>
        <dbReference type="ARBA" id="ARBA00022679"/>
    </source>
</evidence>